<evidence type="ECO:0000313" key="2">
    <source>
        <dbReference type="Proteomes" id="UP001519460"/>
    </source>
</evidence>
<gene>
    <name evidence="1" type="ORF">BaRGS_00002193</name>
</gene>
<organism evidence="1 2">
    <name type="scientific">Batillaria attramentaria</name>
    <dbReference type="NCBI Taxonomy" id="370345"/>
    <lineage>
        <taxon>Eukaryota</taxon>
        <taxon>Metazoa</taxon>
        <taxon>Spiralia</taxon>
        <taxon>Lophotrochozoa</taxon>
        <taxon>Mollusca</taxon>
        <taxon>Gastropoda</taxon>
        <taxon>Caenogastropoda</taxon>
        <taxon>Sorbeoconcha</taxon>
        <taxon>Cerithioidea</taxon>
        <taxon>Batillariidae</taxon>
        <taxon>Batillaria</taxon>
    </lineage>
</organism>
<name>A0ABD0M6A6_9CAEN</name>
<feature type="non-terminal residue" evidence="1">
    <location>
        <position position="1"/>
    </location>
</feature>
<dbReference type="Proteomes" id="UP001519460">
    <property type="component" value="Unassembled WGS sequence"/>
</dbReference>
<evidence type="ECO:0000313" key="1">
    <source>
        <dbReference type="EMBL" id="KAK7506718.1"/>
    </source>
</evidence>
<protein>
    <submittedName>
        <fullName evidence="1">Uncharacterized protein</fullName>
    </submittedName>
</protein>
<sequence length="85" mass="9186">KVLPSRLPRRIQPLVLGQHVQPKCFHRVECRSLAGMEFFSCLDVSSTRTGTFGSSHHVSPPLILASAHLAPLTGDPVQSNNAGLD</sequence>
<accession>A0ABD0M6A6</accession>
<proteinExistence type="predicted"/>
<keyword evidence="2" id="KW-1185">Reference proteome</keyword>
<dbReference type="EMBL" id="JACVVK020000006">
    <property type="protein sequence ID" value="KAK7506718.1"/>
    <property type="molecule type" value="Genomic_DNA"/>
</dbReference>
<comment type="caution">
    <text evidence="1">The sequence shown here is derived from an EMBL/GenBank/DDBJ whole genome shotgun (WGS) entry which is preliminary data.</text>
</comment>
<dbReference type="AlphaFoldDB" id="A0ABD0M6A6"/>
<reference evidence="1 2" key="1">
    <citation type="journal article" date="2023" name="Sci. Data">
        <title>Genome assembly of the Korean intertidal mud-creeper Batillaria attramentaria.</title>
        <authorList>
            <person name="Patra A.K."/>
            <person name="Ho P.T."/>
            <person name="Jun S."/>
            <person name="Lee S.J."/>
            <person name="Kim Y."/>
            <person name="Won Y.J."/>
        </authorList>
    </citation>
    <scope>NUCLEOTIDE SEQUENCE [LARGE SCALE GENOMIC DNA]</scope>
    <source>
        <strain evidence="1">Wonlab-2016</strain>
    </source>
</reference>